<proteinExistence type="predicted"/>
<evidence type="ECO:0000313" key="2">
    <source>
        <dbReference type="Proteomes" id="UP000789901"/>
    </source>
</evidence>
<gene>
    <name evidence="1" type="ORF">GMARGA_LOCUS35826</name>
</gene>
<organism evidence="1 2">
    <name type="scientific">Gigaspora margarita</name>
    <dbReference type="NCBI Taxonomy" id="4874"/>
    <lineage>
        <taxon>Eukaryota</taxon>
        <taxon>Fungi</taxon>
        <taxon>Fungi incertae sedis</taxon>
        <taxon>Mucoromycota</taxon>
        <taxon>Glomeromycotina</taxon>
        <taxon>Glomeromycetes</taxon>
        <taxon>Diversisporales</taxon>
        <taxon>Gigasporaceae</taxon>
        <taxon>Gigaspora</taxon>
    </lineage>
</organism>
<keyword evidence="2" id="KW-1185">Reference proteome</keyword>
<name>A0ABN7WWM8_GIGMA</name>
<reference evidence="1 2" key="1">
    <citation type="submission" date="2021-06" db="EMBL/GenBank/DDBJ databases">
        <authorList>
            <person name="Kallberg Y."/>
            <person name="Tangrot J."/>
            <person name="Rosling A."/>
        </authorList>
    </citation>
    <scope>NUCLEOTIDE SEQUENCE [LARGE SCALE GENOMIC DNA]</scope>
    <source>
        <strain evidence="1 2">120-4 pot B 10/14</strain>
    </source>
</reference>
<dbReference type="Proteomes" id="UP000789901">
    <property type="component" value="Unassembled WGS sequence"/>
</dbReference>
<evidence type="ECO:0000313" key="1">
    <source>
        <dbReference type="EMBL" id="CAG8842142.1"/>
    </source>
</evidence>
<feature type="non-terminal residue" evidence="1">
    <location>
        <position position="1"/>
    </location>
</feature>
<feature type="non-terminal residue" evidence="1">
    <location>
        <position position="42"/>
    </location>
</feature>
<comment type="caution">
    <text evidence="1">The sequence shown here is derived from an EMBL/GenBank/DDBJ whole genome shotgun (WGS) entry which is preliminary data.</text>
</comment>
<dbReference type="EMBL" id="CAJVQB010068092">
    <property type="protein sequence ID" value="CAG8842142.1"/>
    <property type="molecule type" value="Genomic_DNA"/>
</dbReference>
<protein>
    <submittedName>
        <fullName evidence="1">21681_t:CDS:1</fullName>
    </submittedName>
</protein>
<sequence length="42" mass="4985">EGLLEEDFSYNNLDDNKEPFEPKAVTSKLQGVIYNSLWCYWE</sequence>
<accession>A0ABN7WWM8</accession>